<keyword evidence="2 7" id="KW-0645">Protease</keyword>
<feature type="active site" evidence="5">
    <location>
        <position position="302"/>
    </location>
</feature>
<dbReference type="SUPFAM" id="SSF50630">
    <property type="entry name" value="Acid proteases"/>
    <property type="match status" value="1"/>
</dbReference>
<evidence type="ECO:0000256" key="3">
    <source>
        <dbReference type="ARBA" id="ARBA00022750"/>
    </source>
</evidence>
<feature type="chain" id="PRO_5040143943" description="Peptidase A1 domain-containing protein" evidence="8">
    <location>
        <begin position="16"/>
        <end position="441"/>
    </location>
</feature>
<keyword evidence="11" id="KW-1185">Reference proteome</keyword>
<dbReference type="PANTHER" id="PTHR47966">
    <property type="entry name" value="BETA-SITE APP-CLEAVING ENZYME, ISOFORM A-RELATED"/>
    <property type="match status" value="1"/>
</dbReference>
<dbReference type="Gene3D" id="2.40.70.10">
    <property type="entry name" value="Acid Proteases"/>
    <property type="match status" value="2"/>
</dbReference>
<feature type="signal peptide" evidence="8">
    <location>
        <begin position="1"/>
        <end position="15"/>
    </location>
</feature>
<keyword evidence="4 7" id="KW-0378">Hydrolase</keyword>
<accession>A0A9P3FFA6</accession>
<gene>
    <name evidence="10" type="ORF">CKM354_000366400</name>
</gene>
<dbReference type="InterPro" id="IPR034164">
    <property type="entry name" value="Pepsin-like_dom"/>
</dbReference>
<keyword evidence="6" id="KW-1015">Disulfide bond</keyword>
<evidence type="ECO:0000256" key="6">
    <source>
        <dbReference type="PIRSR" id="PIRSR601461-2"/>
    </source>
</evidence>
<reference evidence="10 11" key="1">
    <citation type="submission" date="2021-01" db="EMBL/GenBank/DDBJ databases">
        <title>Cercospora kikuchii MAFF 305040 whole genome shotgun sequence.</title>
        <authorList>
            <person name="Kashiwa T."/>
            <person name="Suzuki T."/>
        </authorList>
    </citation>
    <scope>NUCLEOTIDE SEQUENCE [LARGE SCALE GENOMIC DNA]</scope>
    <source>
        <strain evidence="10 11">MAFF 305040</strain>
    </source>
</reference>
<organism evidence="10 11">
    <name type="scientific">Cercospora kikuchii</name>
    <dbReference type="NCBI Taxonomy" id="84275"/>
    <lineage>
        <taxon>Eukaryota</taxon>
        <taxon>Fungi</taxon>
        <taxon>Dikarya</taxon>
        <taxon>Ascomycota</taxon>
        <taxon>Pezizomycotina</taxon>
        <taxon>Dothideomycetes</taxon>
        <taxon>Dothideomycetidae</taxon>
        <taxon>Mycosphaerellales</taxon>
        <taxon>Mycosphaerellaceae</taxon>
        <taxon>Cercospora</taxon>
    </lineage>
</organism>
<feature type="domain" description="Peptidase A1" evidence="9">
    <location>
        <begin position="99"/>
        <end position="438"/>
    </location>
</feature>
<dbReference type="RefSeq" id="XP_044654807.1">
    <property type="nucleotide sequence ID" value="XM_044798872.1"/>
</dbReference>
<evidence type="ECO:0000313" key="10">
    <source>
        <dbReference type="EMBL" id="GIZ40320.1"/>
    </source>
</evidence>
<dbReference type="InterPro" id="IPR001969">
    <property type="entry name" value="Aspartic_peptidase_AS"/>
</dbReference>
<dbReference type="InterPro" id="IPR001461">
    <property type="entry name" value="Aspartic_peptidase_A1"/>
</dbReference>
<dbReference type="Pfam" id="PF00026">
    <property type="entry name" value="Asp"/>
    <property type="match status" value="1"/>
</dbReference>
<evidence type="ECO:0000256" key="1">
    <source>
        <dbReference type="ARBA" id="ARBA00007447"/>
    </source>
</evidence>
<evidence type="ECO:0000313" key="11">
    <source>
        <dbReference type="Proteomes" id="UP000825890"/>
    </source>
</evidence>
<keyword evidence="8" id="KW-0732">Signal</keyword>
<keyword evidence="3 7" id="KW-0064">Aspartyl protease</keyword>
<protein>
    <recommendedName>
        <fullName evidence="9">Peptidase A1 domain-containing protein</fullName>
    </recommendedName>
</protein>
<dbReference type="GeneID" id="68289239"/>
<evidence type="ECO:0000256" key="4">
    <source>
        <dbReference type="ARBA" id="ARBA00022801"/>
    </source>
</evidence>
<dbReference type="FunFam" id="2.40.70.10:FF:000115">
    <property type="entry name" value="Lysosomal aspartic protease"/>
    <property type="match status" value="1"/>
</dbReference>
<dbReference type="InterPro" id="IPR021109">
    <property type="entry name" value="Peptidase_aspartic_dom_sf"/>
</dbReference>
<evidence type="ECO:0000256" key="7">
    <source>
        <dbReference type="RuleBase" id="RU000454"/>
    </source>
</evidence>
<dbReference type="GO" id="GO:0006508">
    <property type="term" value="P:proteolysis"/>
    <property type="evidence" value="ECO:0007669"/>
    <property type="project" value="UniProtKB-KW"/>
</dbReference>
<feature type="active site" evidence="5">
    <location>
        <position position="117"/>
    </location>
</feature>
<evidence type="ECO:0000256" key="8">
    <source>
        <dbReference type="SAM" id="SignalP"/>
    </source>
</evidence>
<evidence type="ECO:0000256" key="2">
    <source>
        <dbReference type="ARBA" id="ARBA00022670"/>
    </source>
</evidence>
<dbReference type="InterPro" id="IPR033121">
    <property type="entry name" value="PEPTIDASE_A1"/>
</dbReference>
<name>A0A9P3FFA6_9PEZI</name>
<dbReference type="CDD" id="cd05471">
    <property type="entry name" value="pepsin_like"/>
    <property type="match status" value="1"/>
</dbReference>
<dbReference type="GO" id="GO:0004190">
    <property type="term" value="F:aspartic-type endopeptidase activity"/>
    <property type="evidence" value="ECO:0007669"/>
    <property type="project" value="UniProtKB-KW"/>
</dbReference>
<comment type="caution">
    <text evidence="10">The sequence shown here is derived from an EMBL/GenBank/DDBJ whole genome shotgun (WGS) entry which is preliminary data.</text>
</comment>
<sequence length="441" mass="46975">MKLALILSAGALALAAPTQEQSPDARIAFPRKRHNQIRRADGSVDLTWFKRTLKTTVLKYDSGFQLPEILNDVDLLFKRDTDAEEHLTDVVEGQEDELYYGAGQVGAAKQTFTFDFDTGSSDTFVPGPQCGTAQGCDGKTKYNQKGQDEHNTTTVTYGSGEVAGENYFDSVTVAGLTATHQNIISLTQAQGFSGTGSDSLMGMAFQSIANSKQPPFFFSLINQGKVSPTEFSFYLGRQKSGTAQNSELTLGGRDSSKYKGAFTQVPVTSQTYWQVKIDGASVGSNAAPATAPATTPGQAAIDTGTTLIIAPYAAAISIFSQIPGSVPLPLGAGIVGFAYPCASKPQVNLQFAGKKFAVNPLDFNFGTLSEDYGIQLGNDTLSGLLGGLINSYCVAGIAGADLNPTSAENFWVVGDTFLKNWYSTFQYVNPQKAYVNFAKAV</sequence>
<feature type="disulfide bond" evidence="6">
    <location>
        <begin position="130"/>
        <end position="136"/>
    </location>
</feature>
<evidence type="ECO:0000259" key="9">
    <source>
        <dbReference type="PROSITE" id="PS51767"/>
    </source>
</evidence>
<proteinExistence type="inferred from homology"/>
<dbReference type="OrthoDB" id="660550at2759"/>
<dbReference type="PROSITE" id="PS51767">
    <property type="entry name" value="PEPTIDASE_A1"/>
    <property type="match status" value="1"/>
</dbReference>
<dbReference type="Proteomes" id="UP000825890">
    <property type="component" value="Unassembled WGS sequence"/>
</dbReference>
<dbReference type="AlphaFoldDB" id="A0A9P3FFA6"/>
<dbReference type="PRINTS" id="PR00792">
    <property type="entry name" value="PEPSIN"/>
</dbReference>
<dbReference type="PROSITE" id="PS00141">
    <property type="entry name" value="ASP_PROTEASE"/>
    <property type="match status" value="1"/>
</dbReference>
<comment type="similarity">
    <text evidence="1 7">Belongs to the peptidase A1 family.</text>
</comment>
<dbReference type="PANTHER" id="PTHR47966:SF57">
    <property type="entry name" value="PEPTIDASE A1 DOMAIN-CONTAINING PROTEIN"/>
    <property type="match status" value="1"/>
</dbReference>
<evidence type="ECO:0000256" key="5">
    <source>
        <dbReference type="PIRSR" id="PIRSR601461-1"/>
    </source>
</evidence>
<dbReference type="EMBL" id="BOLY01000002">
    <property type="protein sequence ID" value="GIZ40320.1"/>
    <property type="molecule type" value="Genomic_DNA"/>
</dbReference>